<sequence>MASKIEQLHFLLVPLMSQSHIIPLTDFAKLLARRGVFVSIVTTPLNAIRYKGVIDHAKAQDLKIQMIPIKFPCQEVGLPEGCENLDALDSMGLAWKIFRACDMLQAPWKADGDTEPFLLPDIPHKIEFTRAQLPTHRRPTVGSEEYEDQPIPAKVPARATLVNSFEELEPGTWMDIERKKERSGALAPFLSAIRNSLRGLLEETNPPLTSITI</sequence>
<evidence type="ECO:0000313" key="2">
    <source>
        <dbReference type="EMBL" id="KAL0316182.1"/>
    </source>
</evidence>
<dbReference type="SUPFAM" id="SSF53756">
    <property type="entry name" value="UDP-Glycosyltransferase/glycogen phosphorylase"/>
    <property type="match status" value="1"/>
</dbReference>
<dbReference type="EMBL" id="JACGWJ010000025">
    <property type="protein sequence ID" value="KAL0316182.1"/>
    <property type="molecule type" value="Genomic_DNA"/>
</dbReference>
<reference evidence="2" key="2">
    <citation type="journal article" date="2024" name="Plant">
        <title>Genomic evolution and insights into agronomic trait innovations of Sesamum species.</title>
        <authorList>
            <person name="Miao H."/>
            <person name="Wang L."/>
            <person name="Qu L."/>
            <person name="Liu H."/>
            <person name="Sun Y."/>
            <person name="Le M."/>
            <person name="Wang Q."/>
            <person name="Wei S."/>
            <person name="Zheng Y."/>
            <person name="Lin W."/>
            <person name="Duan Y."/>
            <person name="Cao H."/>
            <person name="Xiong S."/>
            <person name="Wang X."/>
            <person name="Wei L."/>
            <person name="Li C."/>
            <person name="Ma Q."/>
            <person name="Ju M."/>
            <person name="Zhao R."/>
            <person name="Li G."/>
            <person name="Mu C."/>
            <person name="Tian Q."/>
            <person name="Mei H."/>
            <person name="Zhang T."/>
            <person name="Gao T."/>
            <person name="Zhang H."/>
        </authorList>
    </citation>
    <scope>NUCLEOTIDE SEQUENCE</scope>
    <source>
        <strain evidence="2">G02</strain>
    </source>
</reference>
<proteinExistence type="inferred from homology"/>
<comment type="caution">
    <text evidence="2">The sequence shown here is derived from an EMBL/GenBank/DDBJ whole genome shotgun (WGS) entry which is preliminary data.</text>
</comment>
<organism evidence="2">
    <name type="scientific">Sesamum radiatum</name>
    <name type="common">Black benniseed</name>
    <dbReference type="NCBI Taxonomy" id="300843"/>
    <lineage>
        <taxon>Eukaryota</taxon>
        <taxon>Viridiplantae</taxon>
        <taxon>Streptophyta</taxon>
        <taxon>Embryophyta</taxon>
        <taxon>Tracheophyta</taxon>
        <taxon>Spermatophyta</taxon>
        <taxon>Magnoliopsida</taxon>
        <taxon>eudicotyledons</taxon>
        <taxon>Gunneridae</taxon>
        <taxon>Pentapetalae</taxon>
        <taxon>asterids</taxon>
        <taxon>lamiids</taxon>
        <taxon>Lamiales</taxon>
        <taxon>Pedaliaceae</taxon>
        <taxon>Sesamum</taxon>
    </lineage>
</organism>
<name>A0AAW2LC23_SESRA</name>
<reference evidence="2" key="1">
    <citation type="submission" date="2020-06" db="EMBL/GenBank/DDBJ databases">
        <authorList>
            <person name="Li T."/>
            <person name="Hu X."/>
            <person name="Zhang T."/>
            <person name="Song X."/>
            <person name="Zhang H."/>
            <person name="Dai N."/>
            <person name="Sheng W."/>
            <person name="Hou X."/>
            <person name="Wei L."/>
        </authorList>
    </citation>
    <scope>NUCLEOTIDE SEQUENCE</scope>
    <source>
        <strain evidence="2">G02</strain>
        <tissue evidence="2">Leaf</tissue>
    </source>
</reference>
<accession>A0AAW2LC23</accession>
<dbReference type="AlphaFoldDB" id="A0AAW2LC23"/>
<dbReference type="PANTHER" id="PTHR48047">
    <property type="entry name" value="GLYCOSYLTRANSFERASE"/>
    <property type="match status" value="1"/>
</dbReference>
<evidence type="ECO:0000256" key="1">
    <source>
        <dbReference type="ARBA" id="ARBA00009995"/>
    </source>
</evidence>
<protein>
    <submittedName>
        <fullName evidence="2">UDP-glycosyltransferase 73C3</fullName>
    </submittedName>
</protein>
<dbReference type="PANTHER" id="PTHR48047:SF182">
    <property type="entry name" value="GLYCOSYLTRANSFERASE"/>
    <property type="match status" value="1"/>
</dbReference>
<comment type="similarity">
    <text evidence="1">Belongs to the UDP-glycosyltransferase family.</text>
</comment>
<dbReference type="GO" id="GO:0035251">
    <property type="term" value="F:UDP-glucosyltransferase activity"/>
    <property type="evidence" value="ECO:0007669"/>
    <property type="project" value="TreeGrafter"/>
</dbReference>
<dbReference type="Gene3D" id="3.40.50.2000">
    <property type="entry name" value="Glycogen Phosphorylase B"/>
    <property type="match status" value="1"/>
</dbReference>
<gene>
    <name evidence="2" type="ORF">Sradi_5496400</name>
</gene>